<evidence type="ECO:0000256" key="3">
    <source>
        <dbReference type="ARBA" id="ARBA00022475"/>
    </source>
</evidence>
<keyword evidence="4 7" id="KW-0812">Transmembrane</keyword>
<dbReference type="AlphaFoldDB" id="A0A095X7W8"/>
<dbReference type="InterPro" id="IPR000515">
    <property type="entry name" value="MetI-like"/>
</dbReference>
<proteinExistence type="inferred from homology"/>
<evidence type="ECO:0000313" key="9">
    <source>
        <dbReference type="EMBL" id="KGF06200.1"/>
    </source>
</evidence>
<evidence type="ECO:0000256" key="4">
    <source>
        <dbReference type="ARBA" id="ARBA00022692"/>
    </source>
</evidence>
<comment type="caution">
    <text evidence="9">The sequence shown here is derived from an EMBL/GenBank/DDBJ whole genome shotgun (WGS) entry which is preliminary data.</text>
</comment>
<feature type="transmembrane region" description="Helical" evidence="7">
    <location>
        <begin position="136"/>
        <end position="155"/>
    </location>
</feature>
<organism evidence="9 10">
    <name type="scientific">Anaerococcus lactolyticus S7-1-13</name>
    <dbReference type="NCBI Taxonomy" id="1284686"/>
    <lineage>
        <taxon>Bacteria</taxon>
        <taxon>Bacillati</taxon>
        <taxon>Bacillota</taxon>
        <taxon>Tissierellia</taxon>
        <taxon>Tissierellales</taxon>
        <taxon>Peptoniphilaceae</taxon>
        <taxon>Anaerococcus</taxon>
    </lineage>
</organism>
<dbReference type="GO" id="GO:0055085">
    <property type="term" value="P:transmembrane transport"/>
    <property type="evidence" value="ECO:0007669"/>
    <property type="project" value="InterPro"/>
</dbReference>
<dbReference type="EMBL" id="JRMW01000002">
    <property type="protein sequence ID" value="KGF06200.1"/>
    <property type="molecule type" value="Genomic_DNA"/>
</dbReference>
<dbReference type="RefSeq" id="WP_037325871.1">
    <property type="nucleotide sequence ID" value="NZ_JRMW01000002.1"/>
</dbReference>
<dbReference type="GO" id="GO:0005886">
    <property type="term" value="C:plasma membrane"/>
    <property type="evidence" value="ECO:0007669"/>
    <property type="project" value="UniProtKB-SubCell"/>
</dbReference>
<keyword evidence="5 7" id="KW-1133">Transmembrane helix</keyword>
<protein>
    <submittedName>
        <fullName evidence="9">Alanine dehydrogenase</fullName>
    </submittedName>
</protein>
<feature type="transmembrane region" description="Helical" evidence="7">
    <location>
        <begin position="76"/>
        <end position="97"/>
    </location>
</feature>
<sequence>MSSKNNAVTSKRLLSSLTLIIILGAWYISTDLLELVSPKMLPSPSTVINTFSYKIQGGTVPDGSSLAAHIMSSLKIALGGFCAGSIIGVPMGIGMAWNEKLNKFVKPLFDLLRPIPALAWIPLMILWLGIGYSSKVGIVFFASVIAATLNSYAGIMRTKDVHIWVAQTFGASRNQLLFKVAIPTAMPMIFTGLRLALGSSWVALVAAELVAATSGLGYMIQMGRMVGRTDIIFVGMITIGLIGLLLSKGLETLQNKYVKGDI</sequence>
<evidence type="ECO:0000256" key="5">
    <source>
        <dbReference type="ARBA" id="ARBA00022989"/>
    </source>
</evidence>
<dbReference type="PANTHER" id="PTHR30151">
    <property type="entry name" value="ALKANE SULFONATE ABC TRANSPORTER-RELATED, MEMBRANE SUBUNIT"/>
    <property type="match status" value="1"/>
</dbReference>
<dbReference type="CDD" id="cd06261">
    <property type="entry name" value="TM_PBP2"/>
    <property type="match status" value="1"/>
</dbReference>
<reference evidence="9 10" key="1">
    <citation type="submission" date="2014-07" db="EMBL/GenBank/DDBJ databases">
        <authorList>
            <person name="McCorrison J."/>
            <person name="Sanka R."/>
            <person name="Torralba M."/>
            <person name="Gillis M."/>
            <person name="Haft D.H."/>
            <person name="Methe B."/>
            <person name="Sutton G."/>
            <person name="Nelson K.E."/>
        </authorList>
    </citation>
    <scope>NUCLEOTIDE SEQUENCE [LARGE SCALE GENOMIC DNA]</scope>
    <source>
        <strain evidence="9 10">S7-1-13</strain>
    </source>
</reference>
<dbReference type="eggNOG" id="COG0600">
    <property type="taxonomic scope" value="Bacteria"/>
</dbReference>
<evidence type="ECO:0000256" key="1">
    <source>
        <dbReference type="ARBA" id="ARBA00004651"/>
    </source>
</evidence>
<dbReference type="Gene3D" id="1.10.3720.10">
    <property type="entry name" value="MetI-like"/>
    <property type="match status" value="1"/>
</dbReference>
<evidence type="ECO:0000313" key="10">
    <source>
        <dbReference type="Proteomes" id="UP000029579"/>
    </source>
</evidence>
<evidence type="ECO:0000259" key="8">
    <source>
        <dbReference type="PROSITE" id="PS50928"/>
    </source>
</evidence>
<feature type="transmembrane region" description="Helical" evidence="7">
    <location>
        <begin position="201"/>
        <end position="219"/>
    </location>
</feature>
<keyword evidence="2 7" id="KW-0813">Transport</keyword>
<dbReference type="SUPFAM" id="SSF161098">
    <property type="entry name" value="MetI-like"/>
    <property type="match status" value="1"/>
</dbReference>
<feature type="transmembrane region" description="Helical" evidence="7">
    <location>
        <begin position="176"/>
        <end position="195"/>
    </location>
</feature>
<dbReference type="PANTHER" id="PTHR30151:SF0">
    <property type="entry name" value="ABC TRANSPORTER PERMEASE PROTEIN MJ0413-RELATED"/>
    <property type="match status" value="1"/>
</dbReference>
<gene>
    <name evidence="9" type="ORF">HMPREF1630_00040</name>
</gene>
<keyword evidence="6 7" id="KW-0472">Membrane</keyword>
<evidence type="ECO:0000256" key="6">
    <source>
        <dbReference type="ARBA" id="ARBA00023136"/>
    </source>
</evidence>
<dbReference type="InterPro" id="IPR035906">
    <property type="entry name" value="MetI-like_sf"/>
</dbReference>
<feature type="transmembrane region" description="Helical" evidence="7">
    <location>
        <begin position="12"/>
        <end position="29"/>
    </location>
</feature>
<name>A0A095X7W8_9FIRM</name>
<comment type="similarity">
    <text evidence="7">Belongs to the binding-protein-dependent transport system permease family.</text>
</comment>
<feature type="transmembrane region" description="Helical" evidence="7">
    <location>
        <begin position="109"/>
        <end position="130"/>
    </location>
</feature>
<evidence type="ECO:0000256" key="2">
    <source>
        <dbReference type="ARBA" id="ARBA00022448"/>
    </source>
</evidence>
<dbReference type="Pfam" id="PF00528">
    <property type="entry name" value="BPD_transp_1"/>
    <property type="match status" value="1"/>
</dbReference>
<feature type="domain" description="ABC transmembrane type-1" evidence="8">
    <location>
        <begin position="70"/>
        <end position="254"/>
    </location>
</feature>
<comment type="subcellular location">
    <subcellularLocation>
        <location evidence="1 7">Cell membrane</location>
        <topology evidence="1 7">Multi-pass membrane protein</topology>
    </subcellularLocation>
</comment>
<accession>A0A095X7W8</accession>
<feature type="transmembrane region" description="Helical" evidence="7">
    <location>
        <begin position="231"/>
        <end position="250"/>
    </location>
</feature>
<evidence type="ECO:0000256" key="7">
    <source>
        <dbReference type="RuleBase" id="RU363032"/>
    </source>
</evidence>
<dbReference type="Proteomes" id="UP000029579">
    <property type="component" value="Unassembled WGS sequence"/>
</dbReference>
<keyword evidence="3" id="KW-1003">Cell membrane</keyword>
<dbReference type="PROSITE" id="PS50928">
    <property type="entry name" value="ABC_TM1"/>
    <property type="match status" value="1"/>
</dbReference>